<dbReference type="AlphaFoldDB" id="A0A512BCP4"/>
<dbReference type="SMART" id="SM00448">
    <property type="entry name" value="REC"/>
    <property type="match status" value="1"/>
</dbReference>
<name>A0A512BCP4_9BACT</name>
<dbReference type="GO" id="GO:0000160">
    <property type="term" value="P:phosphorelay signal transduction system"/>
    <property type="evidence" value="ECO:0007669"/>
    <property type="project" value="InterPro"/>
</dbReference>
<feature type="domain" description="Response regulatory" evidence="3">
    <location>
        <begin position="2"/>
        <end position="112"/>
    </location>
</feature>
<protein>
    <recommendedName>
        <fullName evidence="3">Response regulatory domain-containing protein</fullName>
    </recommendedName>
</protein>
<accession>A0A512BCP4</accession>
<dbReference type="SUPFAM" id="SSF52172">
    <property type="entry name" value="CheY-like"/>
    <property type="match status" value="1"/>
</dbReference>
<dbReference type="PROSITE" id="PS50110">
    <property type="entry name" value="RESPONSE_REGULATORY"/>
    <property type="match status" value="1"/>
</dbReference>
<sequence>MKVLFVQEHPFLATALQLTMQSKGFDLVVSEDTSHAFSVINQVNPNIVITDISNGEGFSYVVEAKKKNVPVIVISANGKETELQRAFDKGADDYVSLPVSLSELALRISILTRTQVA</sequence>
<comment type="caution">
    <text evidence="4">The sequence shown here is derived from an EMBL/GenBank/DDBJ whole genome shotgun (WGS) entry which is preliminary data.</text>
</comment>
<reference evidence="4 5" key="1">
    <citation type="submission" date="2019-07" db="EMBL/GenBank/DDBJ databases">
        <title>Whole genome shotgun sequence of Segetibacter aerophilus NBRC 106135.</title>
        <authorList>
            <person name="Hosoyama A."/>
            <person name="Uohara A."/>
            <person name="Ohji S."/>
            <person name="Ichikawa N."/>
        </authorList>
    </citation>
    <scope>NUCLEOTIDE SEQUENCE [LARGE SCALE GENOMIC DNA]</scope>
    <source>
        <strain evidence="4 5">NBRC 106135</strain>
    </source>
</reference>
<evidence type="ECO:0000256" key="1">
    <source>
        <dbReference type="ARBA" id="ARBA00022553"/>
    </source>
</evidence>
<evidence type="ECO:0000313" key="4">
    <source>
        <dbReference type="EMBL" id="GEO09743.1"/>
    </source>
</evidence>
<dbReference type="Pfam" id="PF00072">
    <property type="entry name" value="Response_reg"/>
    <property type="match status" value="1"/>
</dbReference>
<dbReference type="InterPro" id="IPR011006">
    <property type="entry name" value="CheY-like_superfamily"/>
</dbReference>
<dbReference type="PANTHER" id="PTHR44591:SF3">
    <property type="entry name" value="RESPONSE REGULATORY DOMAIN-CONTAINING PROTEIN"/>
    <property type="match status" value="1"/>
</dbReference>
<dbReference type="Gene3D" id="3.40.50.2300">
    <property type="match status" value="1"/>
</dbReference>
<keyword evidence="1 2" id="KW-0597">Phosphoprotein</keyword>
<dbReference type="OrthoDB" id="9796457at2"/>
<evidence type="ECO:0000313" key="5">
    <source>
        <dbReference type="Proteomes" id="UP000321513"/>
    </source>
</evidence>
<dbReference type="InterPro" id="IPR050595">
    <property type="entry name" value="Bact_response_regulator"/>
</dbReference>
<proteinExistence type="predicted"/>
<gene>
    <name evidence="4" type="ORF">SAE01_22390</name>
</gene>
<evidence type="ECO:0000256" key="2">
    <source>
        <dbReference type="PROSITE-ProRule" id="PRU00169"/>
    </source>
</evidence>
<dbReference type="Proteomes" id="UP000321513">
    <property type="component" value="Unassembled WGS sequence"/>
</dbReference>
<dbReference type="RefSeq" id="WP_147203854.1">
    <property type="nucleotide sequence ID" value="NZ_BJYT01000007.1"/>
</dbReference>
<dbReference type="EMBL" id="BJYT01000007">
    <property type="protein sequence ID" value="GEO09743.1"/>
    <property type="molecule type" value="Genomic_DNA"/>
</dbReference>
<feature type="modified residue" description="4-aspartylphosphate" evidence="2">
    <location>
        <position position="51"/>
    </location>
</feature>
<keyword evidence="5" id="KW-1185">Reference proteome</keyword>
<evidence type="ECO:0000259" key="3">
    <source>
        <dbReference type="PROSITE" id="PS50110"/>
    </source>
</evidence>
<organism evidence="4 5">
    <name type="scientific">Segetibacter aerophilus</name>
    <dbReference type="NCBI Taxonomy" id="670293"/>
    <lineage>
        <taxon>Bacteria</taxon>
        <taxon>Pseudomonadati</taxon>
        <taxon>Bacteroidota</taxon>
        <taxon>Chitinophagia</taxon>
        <taxon>Chitinophagales</taxon>
        <taxon>Chitinophagaceae</taxon>
        <taxon>Segetibacter</taxon>
    </lineage>
</organism>
<dbReference type="PANTHER" id="PTHR44591">
    <property type="entry name" value="STRESS RESPONSE REGULATOR PROTEIN 1"/>
    <property type="match status" value="1"/>
</dbReference>
<dbReference type="InterPro" id="IPR001789">
    <property type="entry name" value="Sig_transdc_resp-reg_receiver"/>
</dbReference>